<organism evidence="1 2">
    <name type="scientific">Karstenula rhodostoma CBS 690.94</name>
    <dbReference type="NCBI Taxonomy" id="1392251"/>
    <lineage>
        <taxon>Eukaryota</taxon>
        <taxon>Fungi</taxon>
        <taxon>Dikarya</taxon>
        <taxon>Ascomycota</taxon>
        <taxon>Pezizomycotina</taxon>
        <taxon>Dothideomycetes</taxon>
        <taxon>Pleosporomycetidae</taxon>
        <taxon>Pleosporales</taxon>
        <taxon>Massarineae</taxon>
        <taxon>Didymosphaeriaceae</taxon>
        <taxon>Karstenula</taxon>
    </lineage>
</organism>
<protein>
    <submittedName>
        <fullName evidence="1">Uncharacterized protein</fullName>
    </submittedName>
</protein>
<keyword evidence="2" id="KW-1185">Reference proteome</keyword>
<dbReference type="AlphaFoldDB" id="A0A9P4UI83"/>
<dbReference type="Proteomes" id="UP000799764">
    <property type="component" value="Unassembled WGS sequence"/>
</dbReference>
<accession>A0A9P4UI83</accession>
<dbReference type="EMBL" id="MU001494">
    <property type="protein sequence ID" value="KAF2450037.1"/>
    <property type="molecule type" value="Genomic_DNA"/>
</dbReference>
<proteinExistence type="predicted"/>
<name>A0A9P4UI83_9PLEO</name>
<evidence type="ECO:0000313" key="1">
    <source>
        <dbReference type="EMBL" id="KAF2450037.1"/>
    </source>
</evidence>
<gene>
    <name evidence="1" type="ORF">P171DRAFT_481086</name>
</gene>
<reference evidence="1" key="1">
    <citation type="journal article" date="2020" name="Stud. Mycol.">
        <title>101 Dothideomycetes genomes: a test case for predicting lifestyles and emergence of pathogens.</title>
        <authorList>
            <person name="Haridas S."/>
            <person name="Albert R."/>
            <person name="Binder M."/>
            <person name="Bloem J."/>
            <person name="Labutti K."/>
            <person name="Salamov A."/>
            <person name="Andreopoulos B."/>
            <person name="Baker S."/>
            <person name="Barry K."/>
            <person name="Bills G."/>
            <person name="Bluhm B."/>
            <person name="Cannon C."/>
            <person name="Castanera R."/>
            <person name="Culley D."/>
            <person name="Daum C."/>
            <person name="Ezra D."/>
            <person name="Gonzalez J."/>
            <person name="Henrissat B."/>
            <person name="Kuo A."/>
            <person name="Liang C."/>
            <person name="Lipzen A."/>
            <person name="Lutzoni F."/>
            <person name="Magnuson J."/>
            <person name="Mondo S."/>
            <person name="Nolan M."/>
            <person name="Ohm R."/>
            <person name="Pangilinan J."/>
            <person name="Park H.-J."/>
            <person name="Ramirez L."/>
            <person name="Alfaro M."/>
            <person name="Sun H."/>
            <person name="Tritt A."/>
            <person name="Yoshinaga Y."/>
            <person name="Zwiers L.-H."/>
            <person name="Turgeon B."/>
            <person name="Goodwin S."/>
            <person name="Spatafora J."/>
            <person name="Crous P."/>
            <person name="Grigoriev I."/>
        </authorList>
    </citation>
    <scope>NUCLEOTIDE SEQUENCE</scope>
    <source>
        <strain evidence="1">CBS 690.94</strain>
    </source>
</reference>
<sequence>MASRNEPYISHGGASVFESAPAASVKSSADTTAVALAATVKPTATSTSIKPKPKSDVVVHQKLDNWMLMIRQERIAMMKGPKITIYIGTVAISNIPKRAAMAVSKTLNHFFTDNRQSSRFDFEAGLLTQKAVRALLVHWLQETSDIFEAHEVPLQGSFTRDMAVLRAARYLGMEPYTKSMLNYYTNYMRTTVPTPREIGCVEAMRTPWKDPVWTALINRLARLRHTGQIEDPEKFSRLLIKHPDVAYYMDRTDEYLKNRAAEKRQRYQGYVPQKCDSTTGQAEEITPMEAVMMWVRSFEPIPPLF</sequence>
<dbReference type="OrthoDB" id="3801338at2759"/>
<comment type="caution">
    <text evidence="1">The sequence shown here is derived from an EMBL/GenBank/DDBJ whole genome shotgun (WGS) entry which is preliminary data.</text>
</comment>
<evidence type="ECO:0000313" key="2">
    <source>
        <dbReference type="Proteomes" id="UP000799764"/>
    </source>
</evidence>